<dbReference type="SUPFAM" id="SSF56322">
    <property type="entry name" value="ADC synthase"/>
    <property type="match status" value="1"/>
</dbReference>
<dbReference type="GO" id="GO:0009396">
    <property type="term" value="P:folic acid-containing compound biosynthetic process"/>
    <property type="evidence" value="ECO:0007669"/>
    <property type="project" value="InterPro"/>
</dbReference>
<keyword evidence="3" id="KW-1185">Reference proteome</keyword>
<gene>
    <name evidence="2" type="primary">pabB</name>
    <name evidence="2" type="ORF">FME95_03120</name>
</gene>
<feature type="domain" description="Chorismate-utilising enzyme C-terminal" evidence="1">
    <location>
        <begin position="206"/>
        <end position="459"/>
    </location>
</feature>
<evidence type="ECO:0000259" key="1">
    <source>
        <dbReference type="Pfam" id="PF00425"/>
    </source>
</evidence>
<dbReference type="AlphaFoldDB" id="A0A5C8Z8T5"/>
<keyword evidence="2" id="KW-0808">Transferase</keyword>
<organism evidence="2 3">
    <name type="scientific">Reinekea thalattae</name>
    <dbReference type="NCBI Taxonomy" id="2593301"/>
    <lineage>
        <taxon>Bacteria</taxon>
        <taxon>Pseudomonadati</taxon>
        <taxon>Pseudomonadota</taxon>
        <taxon>Gammaproteobacteria</taxon>
        <taxon>Oceanospirillales</taxon>
        <taxon>Saccharospirillaceae</taxon>
        <taxon>Reinekea</taxon>
    </lineage>
</organism>
<dbReference type="InterPro" id="IPR019999">
    <property type="entry name" value="Anth_synth_I-like"/>
</dbReference>
<dbReference type="PANTHER" id="PTHR11236:SF50">
    <property type="entry name" value="AMINODEOXYCHORISMATE SYNTHASE COMPONENT 1"/>
    <property type="match status" value="1"/>
</dbReference>
<sequence length="474" mass="52931">MLSLSIPYFSQPIQLIKETHQMDGLIWFHQGGGESSNKEWFSAWPESTYEYLGNGSTRVTSYQGDVEYCNGDFFNLLKKRYPLHTVDDELKATASPFEQGVLAGHLNYDLGLELLNISSRHLSIDETSNNDTSNQKPLAVVGDYRWVCEFDHVQKKACIYIAVNCPAAITHKVKQLAEQLNQPADTGSPDAPNAQTAAHWQSAMSFEHYQYAFDTIQNYLIEGDIYQANLTRQWQTTTQLSDWAIYQPLVEQMPAPFSVFHRSPLSSLLSVSPERFIQIRKQQIVTQPIKGTRPRGADAIQDQAFKAELENSEKDKAENLMIVDLLRNDIAKSAKPGSVQVDKLFELQSFKNVHHLVSSISATLAQNTHPLDVLKAAFPGGSITGAPKKRAMEIIDELETTHRGAYCGSAFYLTANGDLDSNILIRSCVLENNHLVCSGGGGIVVDSQLEDEFNESFVKVKKILQTIAPVTEER</sequence>
<dbReference type="RefSeq" id="WP_147712971.1">
    <property type="nucleotide sequence ID" value="NZ_VKAD01000001.1"/>
</dbReference>
<comment type="caution">
    <text evidence="2">The sequence shown here is derived from an EMBL/GenBank/DDBJ whole genome shotgun (WGS) entry which is preliminary data.</text>
</comment>
<dbReference type="InterPro" id="IPR005801">
    <property type="entry name" value="ADC_synthase"/>
</dbReference>
<evidence type="ECO:0000313" key="2">
    <source>
        <dbReference type="EMBL" id="TXR53571.1"/>
    </source>
</evidence>
<dbReference type="Proteomes" id="UP000321764">
    <property type="component" value="Unassembled WGS sequence"/>
</dbReference>
<dbReference type="PANTHER" id="PTHR11236">
    <property type="entry name" value="AMINOBENZOATE/ANTHRANILATE SYNTHASE"/>
    <property type="match status" value="1"/>
</dbReference>
<keyword evidence="2" id="KW-0032">Aminotransferase</keyword>
<evidence type="ECO:0000313" key="3">
    <source>
        <dbReference type="Proteomes" id="UP000321764"/>
    </source>
</evidence>
<dbReference type="InterPro" id="IPR015890">
    <property type="entry name" value="Chorismate_C"/>
</dbReference>
<dbReference type="GO" id="GO:0046820">
    <property type="term" value="F:4-amino-4-deoxychorismate synthase activity"/>
    <property type="evidence" value="ECO:0007669"/>
    <property type="project" value="UniProtKB-EC"/>
</dbReference>
<dbReference type="OrthoDB" id="9803598at2"/>
<dbReference type="NCBIfam" id="TIGR00553">
    <property type="entry name" value="pabB"/>
    <property type="match status" value="1"/>
</dbReference>
<protein>
    <submittedName>
        <fullName evidence="2">Aminodeoxychorismate synthase component I</fullName>
        <ecNumber evidence="2">2.6.1.85</ecNumber>
    </submittedName>
</protein>
<dbReference type="EMBL" id="VKAD01000001">
    <property type="protein sequence ID" value="TXR53571.1"/>
    <property type="molecule type" value="Genomic_DNA"/>
</dbReference>
<dbReference type="Pfam" id="PF00425">
    <property type="entry name" value="Chorismate_bind"/>
    <property type="match status" value="1"/>
</dbReference>
<dbReference type="EC" id="2.6.1.85" evidence="2"/>
<accession>A0A5C8Z8T5</accession>
<dbReference type="PRINTS" id="PR00095">
    <property type="entry name" value="ANTSNTHASEI"/>
</dbReference>
<dbReference type="GO" id="GO:0000162">
    <property type="term" value="P:L-tryptophan biosynthetic process"/>
    <property type="evidence" value="ECO:0007669"/>
    <property type="project" value="TreeGrafter"/>
</dbReference>
<reference evidence="2 3" key="1">
    <citation type="submission" date="2019-07" db="EMBL/GenBank/DDBJ databases">
        <title>Reinekea sp. strain SSH23 genome sequencing and assembly.</title>
        <authorList>
            <person name="Kim I."/>
        </authorList>
    </citation>
    <scope>NUCLEOTIDE SEQUENCE [LARGE SCALE GENOMIC DNA]</scope>
    <source>
        <strain evidence="2 3">SSH23</strain>
    </source>
</reference>
<name>A0A5C8Z8T5_9GAMM</name>
<proteinExistence type="predicted"/>
<dbReference type="InterPro" id="IPR005802">
    <property type="entry name" value="ADC_synth_comp_1"/>
</dbReference>
<dbReference type="Gene3D" id="3.60.120.10">
    <property type="entry name" value="Anthranilate synthase"/>
    <property type="match status" value="1"/>
</dbReference>